<dbReference type="GeneTree" id="ENSGT00390000018089"/>
<dbReference type="InterPro" id="IPR042814">
    <property type="entry name" value="Morn5"/>
</dbReference>
<dbReference type="InterPro" id="IPR003409">
    <property type="entry name" value="MORN"/>
</dbReference>
<evidence type="ECO:0000313" key="8">
    <source>
        <dbReference type="Proteomes" id="UP000008912"/>
    </source>
</evidence>
<dbReference type="SMART" id="SM00698">
    <property type="entry name" value="MORN"/>
    <property type="match status" value="2"/>
</dbReference>
<evidence type="ECO:0000256" key="6">
    <source>
        <dbReference type="ARBA" id="ARBA00023273"/>
    </source>
</evidence>
<dbReference type="Proteomes" id="UP000008912">
    <property type="component" value="Unassembled WGS sequence"/>
</dbReference>
<dbReference type="GO" id="GO:0031514">
    <property type="term" value="C:motile cilium"/>
    <property type="evidence" value="ECO:0007669"/>
    <property type="project" value="UniProtKB-SubCell"/>
</dbReference>
<dbReference type="RefSeq" id="XP_011218966.1">
    <property type="nucleotide sequence ID" value="XM_011220664.2"/>
</dbReference>
<keyword evidence="5" id="KW-0969">Cilium</keyword>
<dbReference type="GeneID" id="100484675"/>
<name>A0A7N5JJE1_AILME</name>
<protein>
    <recommendedName>
        <fullName evidence="2">MORN repeat-containing protein 5</fullName>
    </recommendedName>
</protein>
<dbReference type="Pfam" id="PF02493">
    <property type="entry name" value="MORN"/>
    <property type="match status" value="2"/>
</dbReference>
<keyword evidence="3" id="KW-0677">Repeat</keyword>
<sequence>MEYTGSQYIGEYVDGRMEGKAEYILPTETKYVGEMKDGMFHGQGTLYFPSGSRYDAVWEKGLVVKVSLNSPIWTHLEKSLRAATTVEMASITQPRG</sequence>
<dbReference type="SUPFAM" id="SSF82185">
    <property type="entry name" value="Histone H3 K4-specific methyltransferase SET7/9 N-terminal domain"/>
    <property type="match status" value="1"/>
</dbReference>
<proteinExistence type="predicted"/>
<evidence type="ECO:0000256" key="1">
    <source>
        <dbReference type="ARBA" id="ARBA00004230"/>
    </source>
</evidence>
<dbReference type="PANTHER" id="PTHR46437:SF1">
    <property type="entry name" value="MORN REPEAT-CONTAINING PROTEIN 5"/>
    <property type="match status" value="1"/>
</dbReference>
<reference evidence="7 8" key="1">
    <citation type="journal article" date="2010" name="Nature">
        <title>The sequence and de novo assembly of the giant panda genome.</title>
        <authorList>
            <person name="Li R."/>
            <person name="Fan W."/>
            <person name="Tian G."/>
            <person name="Zhu H."/>
            <person name="He L."/>
            <person name="Cai J."/>
            <person name="Huang Q."/>
            <person name="Cai Q."/>
            <person name="Li B."/>
            <person name="Bai Y."/>
            <person name="Zhang Z."/>
            <person name="Zhang Y."/>
            <person name="Wang W."/>
            <person name="Li J."/>
            <person name="Wei F."/>
            <person name="Li H."/>
            <person name="Jian M."/>
            <person name="Li J."/>
            <person name="Zhang Z."/>
            <person name="Nielsen R."/>
            <person name="Li D."/>
            <person name="Gu W."/>
            <person name="Yang Z."/>
            <person name="Xuan Z."/>
            <person name="Ryder O.A."/>
            <person name="Leung F.C."/>
            <person name="Zhou Y."/>
            <person name="Cao J."/>
            <person name="Sun X."/>
            <person name="Fu Y."/>
            <person name="Fang X."/>
            <person name="Guo X."/>
            <person name="Wang B."/>
            <person name="Hou R."/>
            <person name="Shen F."/>
            <person name="Mu B."/>
            <person name="Ni P."/>
            <person name="Lin R."/>
            <person name="Qian W."/>
            <person name="Wang G."/>
            <person name="Yu C."/>
            <person name="Nie W."/>
            <person name="Wang J."/>
            <person name="Wu Z."/>
            <person name="Liang H."/>
            <person name="Min J."/>
            <person name="Wu Q."/>
            <person name="Cheng S."/>
            <person name="Ruan J."/>
            <person name="Wang M."/>
            <person name="Shi Z."/>
            <person name="Wen M."/>
            <person name="Liu B."/>
            <person name="Ren X."/>
            <person name="Zheng H."/>
            <person name="Dong D."/>
            <person name="Cook K."/>
            <person name="Shan G."/>
            <person name="Zhang H."/>
            <person name="Kosiol C."/>
            <person name="Xie X."/>
            <person name="Lu Z."/>
            <person name="Zheng H."/>
            <person name="Li Y."/>
            <person name="Steiner C.C."/>
            <person name="Lam T.T."/>
            <person name="Lin S."/>
            <person name="Zhang Q."/>
            <person name="Li G."/>
            <person name="Tian J."/>
            <person name="Gong T."/>
            <person name="Liu H."/>
            <person name="Zhang D."/>
            <person name="Fang L."/>
            <person name="Ye C."/>
            <person name="Zhang J."/>
            <person name="Hu W."/>
            <person name="Xu A."/>
            <person name="Ren Y."/>
            <person name="Zhang G."/>
            <person name="Bruford M.W."/>
            <person name="Li Q."/>
            <person name="Ma L."/>
            <person name="Guo Y."/>
            <person name="An N."/>
            <person name="Hu Y."/>
            <person name="Zheng Y."/>
            <person name="Shi Y."/>
            <person name="Li Z."/>
            <person name="Liu Q."/>
            <person name="Chen Y."/>
            <person name="Zhao J."/>
            <person name="Qu N."/>
            <person name="Zhao S."/>
            <person name="Tian F."/>
            <person name="Wang X."/>
            <person name="Wang H."/>
            <person name="Xu L."/>
            <person name="Liu X."/>
            <person name="Vinar T."/>
            <person name="Wang Y."/>
            <person name="Lam T.W."/>
            <person name="Yiu S.M."/>
            <person name="Liu S."/>
            <person name="Zhang H."/>
            <person name="Li D."/>
            <person name="Huang Y."/>
            <person name="Wang X."/>
            <person name="Yang G."/>
            <person name="Jiang Z."/>
            <person name="Wang J."/>
            <person name="Qin N."/>
            <person name="Li L."/>
            <person name="Li J."/>
            <person name="Bolund L."/>
            <person name="Kristiansen K."/>
            <person name="Wong G.K."/>
            <person name="Olson M."/>
            <person name="Zhang X."/>
            <person name="Li S."/>
            <person name="Yang H."/>
            <person name="Wang J."/>
            <person name="Wang J."/>
        </authorList>
    </citation>
    <scope>NUCLEOTIDE SEQUENCE [LARGE SCALE GENOMIC DNA]</scope>
</reference>
<dbReference type="KEGG" id="aml:100484675"/>
<accession>A0A7N5JJE1</accession>
<evidence type="ECO:0000313" key="7">
    <source>
        <dbReference type="Ensembl" id="ENSAMEP00000026264.1"/>
    </source>
</evidence>
<evidence type="ECO:0000256" key="5">
    <source>
        <dbReference type="ARBA" id="ARBA00023069"/>
    </source>
</evidence>
<reference evidence="7" key="3">
    <citation type="submission" date="2025-09" db="UniProtKB">
        <authorList>
            <consortium name="Ensembl"/>
        </authorList>
    </citation>
    <scope>IDENTIFICATION</scope>
</reference>
<dbReference type="PANTHER" id="PTHR46437">
    <property type="entry name" value="MORN REPEAT-CONTAINING PROTEIN 5"/>
    <property type="match status" value="1"/>
</dbReference>
<dbReference type="AlphaFoldDB" id="A0A7N5JJE1"/>
<comment type="subcellular location">
    <subcellularLocation>
        <location evidence="1">Cell projection</location>
        <location evidence="1">Cilium</location>
        <location evidence="1">Flagellum</location>
    </subcellularLocation>
</comment>
<evidence type="ECO:0000256" key="3">
    <source>
        <dbReference type="ARBA" id="ARBA00022737"/>
    </source>
</evidence>
<dbReference type="OrthoDB" id="300500at2759"/>
<keyword evidence="8" id="KW-1185">Reference proteome</keyword>
<keyword evidence="4" id="KW-0282">Flagellum</keyword>
<evidence type="ECO:0000256" key="4">
    <source>
        <dbReference type="ARBA" id="ARBA00022846"/>
    </source>
</evidence>
<evidence type="ECO:0000256" key="2">
    <source>
        <dbReference type="ARBA" id="ARBA00016322"/>
    </source>
</evidence>
<dbReference type="CTD" id="254956"/>
<dbReference type="Gene3D" id="2.20.110.10">
    <property type="entry name" value="Histone H3 K4-specific methyltransferase SET7/9 N-terminal domain"/>
    <property type="match status" value="1"/>
</dbReference>
<keyword evidence="6" id="KW-0966">Cell projection</keyword>
<gene>
    <name evidence="7" type="primary">MORN5</name>
</gene>
<reference evidence="7" key="2">
    <citation type="submission" date="2025-08" db="UniProtKB">
        <authorList>
            <consortium name="Ensembl"/>
        </authorList>
    </citation>
    <scope>IDENTIFICATION</scope>
</reference>
<dbReference type="Ensembl" id="ENSAMET00000048231.1">
    <property type="protein sequence ID" value="ENSAMEP00000026264.1"/>
    <property type="gene ID" value="ENSAMEG00000000804.2"/>
</dbReference>
<organism evidence="7 8">
    <name type="scientific">Ailuropoda melanoleuca</name>
    <name type="common">Giant panda</name>
    <dbReference type="NCBI Taxonomy" id="9646"/>
    <lineage>
        <taxon>Eukaryota</taxon>
        <taxon>Metazoa</taxon>
        <taxon>Chordata</taxon>
        <taxon>Craniata</taxon>
        <taxon>Vertebrata</taxon>
        <taxon>Euteleostomi</taxon>
        <taxon>Mammalia</taxon>
        <taxon>Eutheria</taxon>
        <taxon>Laurasiatheria</taxon>
        <taxon>Carnivora</taxon>
        <taxon>Caniformia</taxon>
        <taxon>Ursidae</taxon>
        <taxon>Ailuropoda</taxon>
    </lineage>
</organism>